<evidence type="ECO:0000259" key="21">
    <source>
        <dbReference type="Pfam" id="PF02737"/>
    </source>
</evidence>
<feature type="region of interest" description="Disordered" evidence="19">
    <location>
        <begin position="246"/>
        <end position="298"/>
    </location>
</feature>
<dbReference type="PANTHER" id="PTHR23309:SF49">
    <property type="entry name" value="PEROXISOMAL BIFUNCTIONAL ENZYME"/>
    <property type="match status" value="1"/>
</dbReference>
<keyword evidence="14" id="KW-0413">Isomerase</keyword>
<dbReference type="InterPro" id="IPR029045">
    <property type="entry name" value="ClpP/crotonase-like_dom_sf"/>
</dbReference>
<dbReference type="InterPro" id="IPR018376">
    <property type="entry name" value="Enoyl-CoA_hyd/isom_CS"/>
</dbReference>
<comment type="similarity">
    <text evidence="5">In the N-terminal section; belongs to the enoyl-CoA hydratase/isomerase family.</text>
</comment>
<evidence type="ECO:0000256" key="15">
    <source>
        <dbReference type="ARBA" id="ARBA00023239"/>
    </source>
</evidence>
<comment type="pathway">
    <text evidence="3">Lipid metabolism; butanoate metabolism.</text>
</comment>
<gene>
    <name evidence="22" type="ORF">QE412_002739</name>
</gene>
<evidence type="ECO:0000256" key="16">
    <source>
        <dbReference type="ARBA" id="ARBA00023268"/>
    </source>
</evidence>
<dbReference type="CDD" id="cd06558">
    <property type="entry name" value="crotonase-like"/>
    <property type="match status" value="1"/>
</dbReference>
<comment type="similarity">
    <text evidence="6">Belongs to the 3-hydroxyacyl-CoA dehydrogenase family.</text>
</comment>
<evidence type="ECO:0000256" key="10">
    <source>
        <dbReference type="ARBA" id="ARBA00023002"/>
    </source>
</evidence>
<dbReference type="PROSITE" id="PS00166">
    <property type="entry name" value="ENOYL_COA_HYDRATASE"/>
    <property type="match status" value="1"/>
</dbReference>
<comment type="subcellular location">
    <subcellularLocation>
        <location evidence="1">Peroxisome</location>
    </subcellularLocation>
</comment>
<dbReference type="SUPFAM" id="SSF51735">
    <property type="entry name" value="NAD(P)-binding Rossmann-fold domains"/>
    <property type="match status" value="1"/>
</dbReference>
<keyword evidence="23" id="KW-1185">Reference proteome</keyword>
<feature type="domain" description="3-hydroxyacyl-CoA dehydrogenase NAD binding" evidence="21">
    <location>
        <begin position="6"/>
        <end position="171"/>
    </location>
</feature>
<proteinExistence type="inferred from homology"/>
<dbReference type="SUPFAM" id="SSF48179">
    <property type="entry name" value="6-phosphogluconate dehydrogenase C-terminal domain-like"/>
    <property type="match status" value="1"/>
</dbReference>
<dbReference type="PANTHER" id="PTHR23309">
    <property type="entry name" value="3-HYDROXYACYL-COA DEHYROGENASE"/>
    <property type="match status" value="1"/>
</dbReference>
<evidence type="ECO:0000256" key="12">
    <source>
        <dbReference type="ARBA" id="ARBA00023098"/>
    </source>
</evidence>
<dbReference type="Gene3D" id="3.40.50.720">
    <property type="entry name" value="NAD(P)-binding Rossmann-like Domain"/>
    <property type="match status" value="1"/>
</dbReference>
<keyword evidence="13" id="KW-0576">Peroxisome</keyword>
<accession>A0ABU0TWY0</accession>
<name>A0ABU0TWY0_MICTR</name>
<keyword evidence="9" id="KW-0442">Lipid degradation</keyword>
<dbReference type="RefSeq" id="WP_307484757.1">
    <property type="nucleotide sequence ID" value="NZ_JAUTBF010000001.1"/>
</dbReference>
<dbReference type="SUPFAM" id="SSF52096">
    <property type="entry name" value="ClpP/crotonase"/>
    <property type="match status" value="1"/>
</dbReference>
<evidence type="ECO:0000256" key="11">
    <source>
        <dbReference type="ARBA" id="ARBA00023027"/>
    </source>
</evidence>
<evidence type="ECO:0000256" key="9">
    <source>
        <dbReference type="ARBA" id="ARBA00022963"/>
    </source>
</evidence>
<evidence type="ECO:0000256" key="14">
    <source>
        <dbReference type="ARBA" id="ARBA00023235"/>
    </source>
</evidence>
<evidence type="ECO:0000256" key="8">
    <source>
        <dbReference type="ARBA" id="ARBA00022832"/>
    </source>
</evidence>
<evidence type="ECO:0000256" key="19">
    <source>
        <dbReference type="SAM" id="MobiDB-lite"/>
    </source>
</evidence>
<evidence type="ECO:0000256" key="3">
    <source>
        <dbReference type="ARBA" id="ARBA00005086"/>
    </source>
</evidence>
<dbReference type="Proteomes" id="UP001226691">
    <property type="component" value="Unassembled WGS sequence"/>
</dbReference>
<dbReference type="InterPro" id="IPR013328">
    <property type="entry name" value="6PGD_dom2"/>
</dbReference>
<comment type="catalytic activity">
    <reaction evidence="17">
        <text>a (3S)-3-hydroxyacyl-CoA + NAD(+) = a 3-oxoacyl-CoA + NADH + H(+)</text>
        <dbReference type="Rhea" id="RHEA:22432"/>
        <dbReference type="ChEBI" id="CHEBI:15378"/>
        <dbReference type="ChEBI" id="CHEBI:57318"/>
        <dbReference type="ChEBI" id="CHEBI:57540"/>
        <dbReference type="ChEBI" id="CHEBI:57945"/>
        <dbReference type="ChEBI" id="CHEBI:90726"/>
        <dbReference type="EC" id="1.1.1.35"/>
    </reaction>
</comment>
<organism evidence="22 23">
    <name type="scientific">Microbacterium trichothecenolyticum</name>
    <name type="common">Aureobacterium trichothecenolyticum</name>
    <dbReference type="NCBI Taxonomy" id="69370"/>
    <lineage>
        <taxon>Bacteria</taxon>
        <taxon>Bacillati</taxon>
        <taxon>Actinomycetota</taxon>
        <taxon>Actinomycetes</taxon>
        <taxon>Micrococcales</taxon>
        <taxon>Microbacteriaceae</taxon>
        <taxon>Microbacterium</taxon>
    </lineage>
</organism>
<evidence type="ECO:0000256" key="4">
    <source>
        <dbReference type="ARBA" id="ARBA00005254"/>
    </source>
</evidence>
<evidence type="ECO:0000259" key="20">
    <source>
        <dbReference type="Pfam" id="PF00725"/>
    </source>
</evidence>
<dbReference type="InterPro" id="IPR006108">
    <property type="entry name" value="3HC_DH_C"/>
</dbReference>
<keyword evidence="12" id="KW-0443">Lipid metabolism</keyword>
<keyword evidence="15" id="KW-0456">Lyase</keyword>
<evidence type="ECO:0000256" key="7">
    <source>
        <dbReference type="ARBA" id="ARBA00011245"/>
    </source>
</evidence>
<dbReference type="InterPro" id="IPR006176">
    <property type="entry name" value="3-OHacyl-CoA_DH_NAD-bd"/>
</dbReference>
<evidence type="ECO:0000256" key="13">
    <source>
        <dbReference type="ARBA" id="ARBA00023140"/>
    </source>
</evidence>
<dbReference type="InterPro" id="IPR001753">
    <property type="entry name" value="Enoyl-CoA_hydra/iso"/>
</dbReference>
<reference evidence="22 23" key="1">
    <citation type="submission" date="2023-07" db="EMBL/GenBank/DDBJ databases">
        <title>Functional and genomic diversity of the sorghum phyllosphere microbiome.</title>
        <authorList>
            <person name="Shade A."/>
        </authorList>
    </citation>
    <scope>NUCLEOTIDE SEQUENCE [LARGE SCALE GENOMIC DNA]</scope>
    <source>
        <strain evidence="22 23">SORGH_AS_1207</strain>
    </source>
</reference>
<dbReference type="Gene3D" id="1.10.12.10">
    <property type="entry name" value="Lyase 2-enoyl-coa Hydratase, Chain A, domain 2"/>
    <property type="match status" value="1"/>
</dbReference>
<dbReference type="Gene3D" id="3.90.226.10">
    <property type="entry name" value="2-enoyl-CoA Hydratase, Chain A, domain 1"/>
    <property type="match status" value="1"/>
</dbReference>
<feature type="compositionally biased region" description="Basic residues" evidence="19">
    <location>
        <begin position="249"/>
        <end position="260"/>
    </location>
</feature>
<dbReference type="InterPro" id="IPR006180">
    <property type="entry name" value="3-OHacyl-CoA_DH_CS"/>
</dbReference>
<evidence type="ECO:0000256" key="18">
    <source>
        <dbReference type="RuleBase" id="RU003707"/>
    </source>
</evidence>
<evidence type="ECO:0000256" key="5">
    <source>
        <dbReference type="ARBA" id="ARBA00008750"/>
    </source>
</evidence>
<dbReference type="InterPro" id="IPR036291">
    <property type="entry name" value="NAD(P)-bd_dom_sf"/>
</dbReference>
<keyword evidence="16" id="KW-0511">Multifunctional enzyme</keyword>
<dbReference type="PROSITE" id="PS00067">
    <property type="entry name" value="3HCDH"/>
    <property type="match status" value="1"/>
</dbReference>
<evidence type="ECO:0000313" key="22">
    <source>
        <dbReference type="EMBL" id="MDQ1124166.1"/>
    </source>
</evidence>
<evidence type="ECO:0000256" key="6">
    <source>
        <dbReference type="ARBA" id="ARBA00009463"/>
    </source>
</evidence>
<keyword evidence="8" id="KW-0276">Fatty acid metabolism</keyword>
<dbReference type="Pfam" id="PF02737">
    <property type="entry name" value="3HCDH_N"/>
    <property type="match status" value="1"/>
</dbReference>
<keyword evidence="10" id="KW-0560">Oxidoreductase</keyword>
<dbReference type="EMBL" id="JAUTBF010000001">
    <property type="protein sequence ID" value="MDQ1124166.1"/>
    <property type="molecule type" value="Genomic_DNA"/>
</dbReference>
<keyword evidence="11" id="KW-0520">NAD</keyword>
<dbReference type="Pfam" id="PF00378">
    <property type="entry name" value="ECH_1"/>
    <property type="match status" value="1"/>
</dbReference>
<dbReference type="InterPro" id="IPR008927">
    <property type="entry name" value="6-PGluconate_DH-like_C_sf"/>
</dbReference>
<comment type="caution">
    <text evidence="22">The sequence shown here is derived from an EMBL/GenBank/DDBJ whole genome shotgun (WGS) entry which is preliminary data.</text>
</comment>
<comment type="pathway">
    <text evidence="2">Lipid metabolism; fatty acid beta-oxidation.</text>
</comment>
<evidence type="ECO:0000256" key="2">
    <source>
        <dbReference type="ARBA" id="ARBA00005005"/>
    </source>
</evidence>
<evidence type="ECO:0000256" key="17">
    <source>
        <dbReference type="ARBA" id="ARBA00049556"/>
    </source>
</evidence>
<feature type="compositionally biased region" description="Basic residues" evidence="19">
    <location>
        <begin position="275"/>
        <end position="291"/>
    </location>
</feature>
<comment type="subunit">
    <text evidence="7">Monomer.</text>
</comment>
<dbReference type="InterPro" id="IPR014748">
    <property type="entry name" value="Enoyl-CoA_hydra_C"/>
</dbReference>
<dbReference type="Gene3D" id="1.10.1040.10">
    <property type="entry name" value="N-(1-d-carboxylethyl)-l-norvaline Dehydrogenase, domain 2"/>
    <property type="match status" value="1"/>
</dbReference>
<evidence type="ECO:0000313" key="23">
    <source>
        <dbReference type="Proteomes" id="UP001226691"/>
    </source>
</evidence>
<dbReference type="Pfam" id="PF00725">
    <property type="entry name" value="3HCDH"/>
    <property type="match status" value="1"/>
</dbReference>
<evidence type="ECO:0000256" key="1">
    <source>
        <dbReference type="ARBA" id="ARBA00004275"/>
    </source>
</evidence>
<sequence>MSRGPVAVLGAGTMGAGIAAVLAAHGHDVRLYSRTASTLEAARELVVAHDADAGERLTTTTDLDEAARGAALVIESVAEDLALKREIFARIEPLVADDAVLTTNTSSVRITEIAEALADPTRLIGLHWFNPPTVMPLIEIVRGERTSDAAVATAQRLCAEIGRESIVVDRDVPGFVVNRLQYALLREAIALVEGGIATVADVDRAVSTTLAPRWSSLGPLGLMDLAGLDVVKKVSAIVMSDLDAAGRGAPHRRRSRGRGPSRREERSGLLPLVAGRRRPGPRRPRRSRAPRHGAEAMSGVRERIDGTVATLTIDRAHKRNALDAETLGALVAALRRLDDDASVRAIVIAGDERAFAAGADLGDLGSAGAVELYRSGFSEHWDAVAAIRTPLVAAVRGYALGGGLELALACDVVVIADDAVLGFPEVRLGILPGAGGTQRLLRAVGKAVALDLLLTARRIDGAEAARLGIASRVVASAEVEETAHAAAAEIAQGAPVAAAMIKSAVLAGFEMPLGAAVAHERALSALIAASHDRAEGMRAFRARETPTFEGR</sequence>
<comment type="similarity">
    <text evidence="4 18">Belongs to the enoyl-CoA hydratase/isomerase family.</text>
</comment>
<feature type="domain" description="3-hydroxyacyl-CoA dehydrogenase C-terminal" evidence="20">
    <location>
        <begin position="174"/>
        <end position="242"/>
    </location>
</feature>
<protein>
    <submittedName>
        <fullName evidence="22">3-hydroxyacyl-CoA dehydrogenase/enoyl-CoA hydratase/carnithine racemase</fullName>
    </submittedName>
</protein>